<evidence type="ECO:0000256" key="5">
    <source>
        <dbReference type="ARBA" id="ARBA00023136"/>
    </source>
</evidence>
<evidence type="ECO:0000256" key="1">
    <source>
        <dbReference type="ARBA" id="ARBA00004651"/>
    </source>
</evidence>
<evidence type="ECO:0000313" key="9">
    <source>
        <dbReference type="Proteomes" id="UP000000422"/>
    </source>
</evidence>
<sequence length="214" mass="23891">MKKLVILLLWALLLYLFWYQSKGALPSPKELKTLILDFGILAPLVYLLLFITLPLLLFPSVLMAMIGGALFGSMEGFILITTGASLSSSLAFALSRYLGEKTIKKLLARYKVVALLEKNPSFETLLLLRLIPFVPFDALNYLLGLTRVSYARFFTSTLLGILPGAFLYAFIGEGALEGEREKLYIALVLLALLALLSLYLKHRFKGKLIVQKEL</sequence>
<feature type="transmembrane region" description="Helical" evidence="6">
    <location>
        <begin position="77"/>
        <end position="98"/>
    </location>
</feature>
<organism evidence="9">
    <name type="scientific">Wolinella succinogenes (strain ATCC 29543 / DSM 1740 / CCUG 13145 / JCM 31913 / LMG 7466 / NCTC 11488 / FDC 602W)</name>
    <name type="common">Vibrio succinogenes</name>
    <dbReference type="NCBI Taxonomy" id="273121"/>
    <lineage>
        <taxon>Bacteria</taxon>
        <taxon>Pseudomonadati</taxon>
        <taxon>Campylobacterota</taxon>
        <taxon>Epsilonproteobacteria</taxon>
        <taxon>Campylobacterales</taxon>
        <taxon>Helicobacteraceae</taxon>
        <taxon>Wolinella</taxon>
    </lineage>
</organism>
<feature type="transmembrane region" description="Helical" evidence="6">
    <location>
        <begin position="47"/>
        <end position="70"/>
    </location>
</feature>
<evidence type="ECO:0000313" key="8">
    <source>
        <dbReference type="EMBL" id="CAE09357.1"/>
    </source>
</evidence>
<dbReference type="GO" id="GO:0005886">
    <property type="term" value="C:plasma membrane"/>
    <property type="evidence" value="ECO:0007669"/>
    <property type="project" value="UniProtKB-SubCell"/>
</dbReference>
<dbReference type="Pfam" id="PF09335">
    <property type="entry name" value="VTT_dom"/>
    <property type="match status" value="1"/>
</dbReference>
<dbReference type="PANTHER" id="PTHR12677">
    <property type="entry name" value="GOLGI APPARATUS MEMBRANE PROTEIN TVP38-RELATED"/>
    <property type="match status" value="1"/>
</dbReference>
<keyword evidence="3 6" id="KW-0812">Transmembrane</keyword>
<dbReference type="Proteomes" id="UP000000422">
    <property type="component" value="Chromosome"/>
</dbReference>
<dbReference type="EMBL" id="BX571657">
    <property type="protein sequence ID" value="CAE09357.1"/>
    <property type="molecule type" value="Genomic_DNA"/>
</dbReference>
<feature type="transmembrane region" description="Helical" evidence="6">
    <location>
        <begin position="183"/>
        <end position="200"/>
    </location>
</feature>
<dbReference type="AlphaFoldDB" id="Q7MSR6"/>
<accession>Q7MSR6</accession>
<name>Q7MSR6_WOLSU</name>
<feature type="domain" description="VTT" evidence="7">
    <location>
        <begin position="58"/>
        <end position="173"/>
    </location>
</feature>
<proteinExistence type="inferred from homology"/>
<keyword evidence="4 6" id="KW-1133">Transmembrane helix</keyword>
<dbReference type="InterPro" id="IPR032816">
    <property type="entry name" value="VTT_dom"/>
</dbReference>
<dbReference type="RefSeq" id="WP_011138157.1">
    <property type="nucleotide sequence ID" value="NC_005090.1"/>
</dbReference>
<dbReference type="KEGG" id="wsu:WS0198"/>
<evidence type="ECO:0000256" key="4">
    <source>
        <dbReference type="ARBA" id="ARBA00022989"/>
    </source>
</evidence>
<keyword evidence="5 6" id="KW-0472">Membrane</keyword>
<comment type="caution">
    <text evidence="6">Lacks conserved residue(s) required for the propagation of feature annotation.</text>
</comment>
<keyword evidence="2 6" id="KW-1003">Cell membrane</keyword>
<feature type="transmembrane region" description="Helical" evidence="6">
    <location>
        <begin position="150"/>
        <end position="171"/>
    </location>
</feature>
<dbReference type="HOGENOM" id="CLU_038944_8_2_7"/>
<evidence type="ECO:0000256" key="2">
    <source>
        <dbReference type="ARBA" id="ARBA00022475"/>
    </source>
</evidence>
<dbReference type="STRING" id="273121.WS0198"/>
<dbReference type="eggNOG" id="COG0398">
    <property type="taxonomic scope" value="Bacteria"/>
</dbReference>
<reference evidence="8 9" key="1">
    <citation type="journal article" date="2003" name="Proc. Natl. Acad. Sci. U.S.A.">
        <title>Complete genome sequence and analysis of Wolinella succinogenes.</title>
        <authorList>
            <person name="Baar C."/>
            <person name="Eppinger M."/>
            <person name="Raddatz G."/>
            <person name="Simon JM."/>
            <person name="Lanz C."/>
            <person name="Klimmek O."/>
            <person name="Nandakumar R."/>
            <person name="Gross R."/>
            <person name="Rosinus A."/>
            <person name="Keller H."/>
            <person name="Jagtap P."/>
            <person name="Linke B."/>
            <person name="Meyer F."/>
            <person name="Lederer H."/>
            <person name="Schuster S.C."/>
        </authorList>
    </citation>
    <scope>NUCLEOTIDE SEQUENCE [LARGE SCALE GENOMIC DNA]</scope>
    <source>
        <strain evidence="9">ATCC 29543 / DSM 1740 / CCUG 13145 / JCM 31913 / LMG 7466 / NCTC 11488 / FDC 602W</strain>
    </source>
</reference>
<dbReference type="InterPro" id="IPR015414">
    <property type="entry name" value="TMEM64"/>
</dbReference>
<keyword evidence="9" id="KW-1185">Reference proteome</keyword>
<gene>
    <name evidence="8" type="primary">cstA</name>
    <name evidence="8" type="ordered locus">WS0198</name>
</gene>
<evidence type="ECO:0000256" key="3">
    <source>
        <dbReference type="ARBA" id="ARBA00022692"/>
    </source>
</evidence>
<protein>
    <recommendedName>
        <fullName evidence="6">TVP38/TMEM64 family membrane protein</fullName>
    </recommendedName>
</protein>
<comment type="similarity">
    <text evidence="6">Belongs to the TVP38/TMEM64 family.</text>
</comment>
<dbReference type="PANTHER" id="PTHR12677:SF59">
    <property type="entry name" value="GOLGI APPARATUS MEMBRANE PROTEIN TVP38-RELATED"/>
    <property type="match status" value="1"/>
</dbReference>
<evidence type="ECO:0000256" key="6">
    <source>
        <dbReference type="RuleBase" id="RU366058"/>
    </source>
</evidence>
<evidence type="ECO:0000259" key="7">
    <source>
        <dbReference type="Pfam" id="PF09335"/>
    </source>
</evidence>
<comment type="subcellular location">
    <subcellularLocation>
        <location evidence="1 6">Cell membrane</location>
        <topology evidence="1 6">Multi-pass membrane protein</topology>
    </subcellularLocation>
</comment>